<comment type="caution">
    <text evidence="6">Lacks conserved residue(s) required for the propagation of feature annotation.</text>
</comment>
<evidence type="ECO:0000256" key="3">
    <source>
        <dbReference type="ARBA" id="ARBA00022737"/>
    </source>
</evidence>
<dbReference type="InterPro" id="IPR049883">
    <property type="entry name" value="NOTCH1_EGF-like"/>
</dbReference>
<sequence length="420" mass="47928">MALKILLACLLIAATADSAPSSSEDHHRLPSHSHRVVWPVWYRDRLLHARHDRPDDEHGEHVRETTTVKSPWTPLRPQVSATRSPQQINSASRHHHAEHKFGVVTITEHGGTRATAYAGYHGNHRHQPREAVTQSYQLVPTTAPTYTRHHTGRRVCMRQAPITSHHHRGNQIRLVYTEVTSSFFCCPGWSQVTHLSFGCNKPTCLVPCLNGGICTSPGKCTCSKGYTGNQCQTDVDECAIEKPCGQLCINLPGSYRCHCRTGFQLQQDGQSCRRNNTDENAFEARDLENDFHDMSTTKDPMTSHDAENEVSDDDQDYEVILKRLTKLEKQVAKNRKRDTETSEMNTKVTLAIESVNEMKRTVENVQLMQQEVYDMRNKMKQYEAEMRKIHHLMNRVAELENRLRIRCRSLIPINSGSLNF</sequence>
<dbReference type="Proteomes" id="UP001497644">
    <property type="component" value="Chromosome 5"/>
</dbReference>
<reference evidence="11" key="1">
    <citation type="submission" date="2024-04" db="EMBL/GenBank/DDBJ databases">
        <authorList>
            <consortium name="Molecular Ecology Group"/>
        </authorList>
    </citation>
    <scope>NUCLEOTIDE SEQUENCE</scope>
</reference>
<dbReference type="FunFam" id="2.10.25.10:FF:000010">
    <property type="entry name" value="Pro-epidermal growth factor"/>
    <property type="match status" value="1"/>
</dbReference>
<dbReference type="InterPro" id="IPR000742">
    <property type="entry name" value="EGF"/>
</dbReference>
<feature type="domain" description="EGF-like" evidence="10">
    <location>
        <begin position="200"/>
        <end position="232"/>
    </location>
</feature>
<dbReference type="InterPro" id="IPR050969">
    <property type="entry name" value="Dev_Signal_Modulators"/>
</dbReference>
<dbReference type="InterPro" id="IPR000152">
    <property type="entry name" value="EGF-type_Asp/Asn_hydroxyl_site"/>
</dbReference>
<feature type="compositionally biased region" description="Basic and acidic residues" evidence="8">
    <location>
        <begin position="52"/>
        <end position="66"/>
    </location>
</feature>
<keyword evidence="2 9" id="KW-0732">Signal</keyword>
<feature type="coiled-coil region" evidence="7">
    <location>
        <begin position="365"/>
        <end position="402"/>
    </location>
</feature>
<evidence type="ECO:0000313" key="12">
    <source>
        <dbReference type="Proteomes" id="UP001497644"/>
    </source>
</evidence>
<dbReference type="GO" id="GO:0009986">
    <property type="term" value="C:cell surface"/>
    <property type="evidence" value="ECO:0007669"/>
    <property type="project" value="TreeGrafter"/>
</dbReference>
<dbReference type="SMART" id="SM00181">
    <property type="entry name" value="EGF"/>
    <property type="match status" value="2"/>
</dbReference>
<dbReference type="CDD" id="cd00054">
    <property type="entry name" value="EGF_CA"/>
    <property type="match status" value="2"/>
</dbReference>
<dbReference type="SMART" id="SM00179">
    <property type="entry name" value="EGF_CA"/>
    <property type="match status" value="1"/>
</dbReference>
<dbReference type="Gene3D" id="2.10.25.10">
    <property type="entry name" value="Laminin"/>
    <property type="match status" value="2"/>
</dbReference>
<gene>
    <name evidence="11" type="ORF">LPLAT_LOCUS9818</name>
</gene>
<keyword evidence="12" id="KW-1185">Reference proteome</keyword>
<dbReference type="PROSITE" id="PS01187">
    <property type="entry name" value="EGF_CA"/>
    <property type="match status" value="1"/>
</dbReference>
<feature type="domain" description="EGF-like" evidence="10">
    <location>
        <begin position="234"/>
        <end position="273"/>
    </location>
</feature>
<accession>A0AAV2NX37</accession>
<keyword evidence="1 6" id="KW-0245">EGF-like domain</keyword>
<evidence type="ECO:0000256" key="5">
    <source>
        <dbReference type="ARBA" id="ARBA00023157"/>
    </source>
</evidence>
<feature type="chain" id="PRO_5043528132" description="EGF-like domain-containing protein" evidence="9">
    <location>
        <begin position="19"/>
        <end position="420"/>
    </location>
</feature>
<dbReference type="PROSITE" id="PS00022">
    <property type="entry name" value="EGF_1"/>
    <property type="match status" value="1"/>
</dbReference>
<evidence type="ECO:0000256" key="6">
    <source>
        <dbReference type="PROSITE-ProRule" id="PRU00076"/>
    </source>
</evidence>
<evidence type="ECO:0000256" key="8">
    <source>
        <dbReference type="SAM" id="MobiDB-lite"/>
    </source>
</evidence>
<organism evidence="11 12">
    <name type="scientific">Lasius platythorax</name>
    <dbReference type="NCBI Taxonomy" id="488582"/>
    <lineage>
        <taxon>Eukaryota</taxon>
        <taxon>Metazoa</taxon>
        <taxon>Ecdysozoa</taxon>
        <taxon>Arthropoda</taxon>
        <taxon>Hexapoda</taxon>
        <taxon>Insecta</taxon>
        <taxon>Pterygota</taxon>
        <taxon>Neoptera</taxon>
        <taxon>Endopterygota</taxon>
        <taxon>Hymenoptera</taxon>
        <taxon>Apocrita</taxon>
        <taxon>Aculeata</taxon>
        <taxon>Formicoidea</taxon>
        <taxon>Formicidae</taxon>
        <taxon>Formicinae</taxon>
        <taxon>Lasius</taxon>
        <taxon>Lasius</taxon>
    </lineage>
</organism>
<dbReference type="PANTHER" id="PTHR14949:SF56">
    <property type="entry name" value="EGF-LIKE-DOMAIN, MULTIPLE 7"/>
    <property type="match status" value="1"/>
</dbReference>
<dbReference type="AlphaFoldDB" id="A0AAV2NX37"/>
<evidence type="ECO:0000256" key="4">
    <source>
        <dbReference type="ARBA" id="ARBA00023054"/>
    </source>
</evidence>
<dbReference type="SUPFAM" id="SSF57196">
    <property type="entry name" value="EGF/Laminin"/>
    <property type="match status" value="2"/>
</dbReference>
<evidence type="ECO:0000256" key="2">
    <source>
        <dbReference type="ARBA" id="ARBA00022729"/>
    </source>
</evidence>
<evidence type="ECO:0000313" key="11">
    <source>
        <dbReference type="EMBL" id="CAL1684131.1"/>
    </source>
</evidence>
<evidence type="ECO:0000256" key="9">
    <source>
        <dbReference type="SAM" id="SignalP"/>
    </source>
</evidence>
<feature type="disulfide bond" evidence="6">
    <location>
        <begin position="238"/>
        <end position="248"/>
    </location>
</feature>
<dbReference type="PROSITE" id="PS01186">
    <property type="entry name" value="EGF_2"/>
    <property type="match status" value="2"/>
</dbReference>
<dbReference type="PROSITE" id="PS50026">
    <property type="entry name" value="EGF_3"/>
    <property type="match status" value="2"/>
</dbReference>
<evidence type="ECO:0000256" key="1">
    <source>
        <dbReference type="ARBA" id="ARBA00022536"/>
    </source>
</evidence>
<dbReference type="GO" id="GO:0005102">
    <property type="term" value="F:signaling receptor binding"/>
    <property type="evidence" value="ECO:0007669"/>
    <property type="project" value="TreeGrafter"/>
</dbReference>
<dbReference type="GO" id="GO:0005576">
    <property type="term" value="C:extracellular region"/>
    <property type="evidence" value="ECO:0007669"/>
    <property type="project" value="TreeGrafter"/>
</dbReference>
<dbReference type="PANTHER" id="PTHR14949">
    <property type="entry name" value="EGF-LIKE-DOMAIN, MULTIPLE 7, 8"/>
    <property type="match status" value="1"/>
</dbReference>
<feature type="disulfide bond" evidence="6">
    <location>
        <begin position="222"/>
        <end position="231"/>
    </location>
</feature>
<feature type="disulfide bond" evidence="6">
    <location>
        <begin position="204"/>
        <end position="214"/>
    </location>
</feature>
<feature type="signal peptide" evidence="9">
    <location>
        <begin position="1"/>
        <end position="18"/>
    </location>
</feature>
<feature type="compositionally biased region" description="Polar residues" evidence="8">
    <location>
        <begin position="79"/>
        <end position="91"/>
    </location>
</feature>
<evidence type="ECO:0000256" key="7">
    <source>
        <dbReference type="SAM" id="Coils"/>
    </source>
</evidence>
<keyword evidence="3" id="KW-0677">Repeat</keyword>
<protein>
    <recommendedName>
        <fullName evidence="10">EGF-like domain-containing protein</fullName>
    </recommendedName>
</protein>
<proteinExistence type="predicted"/>
<feature type="region of interest" description="Disordered" evidence="8">
    <location>
        <begin position="52"/>
        <end position="97"/>
    </location>
</feature>
<keyword evidence="5 6" id="KW-1015">Disulfide bond</keyword>
<dbReference type="GO" id="GO:0005509">
    <property type="term" value="F:calcium ion binding"/>
    <property type="evidence" value="ECO:0007669"/>
    <property type="project" value="InterPro"/>
</dbReference>
<dbReference type="InterPro" id="IPR001881">
    <property type="entry name" value="EGF-like_Ca-bd_dom"/>
</dbReference>
<dbReference type="PROSITE" id="PS00010">
    <property type="entry name" value="ASX_HYDROXYL"/>
    <property type="match status" value="1"/>
</dbReference>
<keyword evidence="4 7" id="KW-0175">Coiled coil</keyword>
<dbReference type="Pfam" id="PF07645">
    <property type="entry name" value="EGF_CA"/>
    <property type="match status" value="1"/>
</dbReference>
<evidence type="ECO:0000259" key="10">
    <source>
        <dbReference type="PROSITE" id="PS50026"/>
    </source>
</evidence>
<dbReference type="InterPro" id="IPR018097">
    <property type="entry name" value="EGF_Ca-bd_CS"/>
</dbReference>
<name>A0AAV2NX37_9HYME</name>
<dbReference type="EMBL" id="OZ034828">
    <property type="protein sequence ID" value="CAL1684131.1"/>
    <property type="molecule type" value="Genomic_DNA"/>
</dbReference>